<keyword evidence="2" id="KW-1185">Reference proteome</keyword>
<dbReference type="GO" id="GO:0008168">
    <property type="term" value="F:methyltransferase activity"/>
    <property type="evidence" value="ECO:0007669"/>
    <property type="project" value="UniProtKB-KW"/>
</dbReference>
<protein>
    <submittedName>
        <fullName evidence="1">Demethylmenaquinone methyltransferase</fullName>
    </submittedName>
</protein>
<evidence type="ECO:0000313" key="2">
    <source>
        <dbReference type="Proteomes" id="UP000554482"/>
    </source>
</evidence>
<dbReference type="AlphaFoldDB" id="A0A7J6WBF7"/>
<organism evidence="1 2">
    <name type="scientific">Thalictrum thalictroides</name>
    <name type="common">Rue-anemone</name>
    <name type="synonym">Anemone thalictroides</name>
    <dbReference type="NCBI Taxonomy" id="46969"/>
    <lineage>
        <taxon>Eukaryota</taxon>
        <taxon>Viridiplantae</taxon>
        <taxon>Streptophyta</taxon>
        <taxon>Embryophyta</taxon>
        <taxon>Tracheophyta</taxon>
        <taxon>Spermatophyta</taxon>
        <taxon>Magnoliopsida</taxon>
        <taxon>Ranunculales</taxon>
        <taxon>Ranunculaceae</taxon>
        <taxon>Thalictroideae</taxon>
        <taxon>Thalictrum</taxon>
    </lineage>
</organism>
<name>A0A7J6WBF7_THATH</name>
<dbReference type="SUPFAM" id="SSF53335">
    <property type="entry name" value="S-adenosyl-L-methionine-dependent methyltransferases"/>
    <property type="match status" value="1"/>
</dbReference>
<dbReference type="OrthoDB" id="2013972at2759"/>
<sequence>MLTATKHMQIHECPTRAIVGLVKEAFRLLRPGGMLALTDNSPKSKFLQELTPVLITLMNSTEPFLDEYYLTDVEETMRQASFVNIKTIPTDPRHRTVMGIVP</sequence>
<dbReference type="EMBL" id="JABWDY010019421">
    <property type="protein sequence ID" value="KAF5193940.1"/>
    <property type="molecule type" value="Genomic_DNA"/>
</dbReference>
<dbReference type="GO" id="GO:0032259">
    <property type="term" value="P:methylation"/>
    <property type="evidence" value="ECO:0007669"/>
    <property type="project" value="UniProtKB-KW"/>
</dbReference>
<dbReference type="Gene3D" id="3.40.50.150">
    <property type="entry name" value="Vaccinia Virus protein VP39"/>
    <property type="match status" value="1"/>
</dbReference>
<proteinExistence type="predicted"/>
<comment type="caution">
    <text evidence="1">The sequence shown here is derived from an EMBL/GenBank/DDBJ whole genome shotgun (WGS) entry which is preliminary data.</text>
</comment>
<accession>A0A7J6WBF7</accession>
<dbReference type="PANTHER" id="PTHR42912:SF80">
    <property type="entry name" value="METHYLTRANSFERASE DOMAIN-CONTAINING PROTEIN"/>
    <property type="match status" value="1"/>
</dbReference>
<dbReference type="InterPro" id="IPR029063">
    <property type="entry name" value="SAM-dependent_MTases_sf"/>
</dbReference>
<reference evidence="1 2" key="1">
    <citation type="submission" date="2020-06" db="EMBL/GenBank/DDBJ databases">
        <title>Transcriptomic and genomic resources for Thalictrum thalictroides and T. hernandezii: Facilitating candidate gene discovery in an emerging model plant lineage.</title>
        <authorList>
            <person name="Arias T."/>
            <person name="Riano-Pachon D.M."/>
            <person name="Di Stilio V.S."/>
        </authorList>
    </citation>
    <scope>NUCLEOTIDE SEQUENCE [LARGE SCALE GENOMIC DNA]</scope>
    <source>
        <strain evidence="2">cv. WT478/WT964</strain>
        <tissue evidence="1">Leaves</tissue>
    </source>
</reference>
<keyword evidence="1" id="KW-0489">Methyltransferase</keyword>
<gene>
    <name evidence="1" type="ORF">FRX31_016473</name>
</gene>
<keyword evidence="1" id="KW-0808">Transferase</keyword>
<dbReference type="InterPro" id="IPR050508">
    <property type="entry name" value="Methyltransf_Superfamily"/>
</dbReference>
<evidence type="ECO:0000313" key="1">
    <source>
        <dbReference type="EMBL" id="KAF5193940.1"/>
    </source>
</evidence>
<dbReference type="PANTHER" id="PTHR42912">
    <property type="entry name" value="METHYLTRANSFERASE"/>
    <property type="match status" value="1"/>
</dbReference>
<dbReference type="Proteomes" id="UP000554482">
    <property type="component" value="Unassembled WGS sequence"/>
</dbReference>